<protein>
    <submittedName>
        <fullName evidence="1">Uncharacterized protein</fullName>
    </submittedName>
</protein>
<dbReference type="HOGENOM" id="CLU_750135_0_0_1"/>
<dbReference type="InParanoid" id="S8EDL7"/>
<organism evidence="1 2">
    <name type="scientific">Fomitopsis schrenkii</name>
    <name type="common">Brown rot fungus</name>
    <dbReference type="NCBI Taxonomy" id="2126942"/>
    <lineage>
        <taxon>Eukaryota</taxon>
        <taxon>Fungi</taxon>
        <taxon>Dikarya</taxon>
        <taxon>Basidiomycota</taxon>
        <taxon>Agaricomycotina</taxon>
        <taxon>Agaricomycetes</taxon>
        <taxon>Polyporales</taxon>
        <taxon>Fomitopsis</taxon>
    </lineage>
</organism>
<accession>S8EDL7</accession>
<evidence type="ECO:0000313" key="1">
    <source>
        <dbReference type="EMBL" id="EPT03097.1"/>
    </source>
</evidence>
<dbReference type="Proteomes" id="UP000015241">
    <property type="component" value="Unassembled WGS sequence"/>
</dbReference>
<keyword evidence="2" id="KW-1185">Reference proteome</keyword>
<name>S8EDL7_FOMSC</name>
<dbReference type="AlphaFoldDB" id="S8EDL7"/>
<proteinExistence type="predicted"/>
<dbReference type="OrthoDB" id="2750836at2759"/>
<evidence type="ECO:0000313" key="2">
    <source>
        <dbReference type="Proteomes" id="UP000015241"/>
    </source>
</evidence>
<sequence length="369" mass="41659">MAHCADCCSDKPPTLRIFELQHLTRVQDSESDPTRTRGSKSLSDILVYHDIEGPLTAISHSESTNSIVYRGALLTEKQGQGPSPRELSRVILKMGFGDNAIQRLLQEYKCYKSLVPLQGEQIPLCHGLYHGYMAGSERTAAACLLLEDCGDPCAQADNPALTEMPWKFRKSVVQCVELLHKTYGVGHKKLIISSDKKILVRRIGNERKPCIVGFGQATVNEHKCPVNMCVADQPWRIASRRSVHNKCPELLEIALIVDLWIPTTFVSYDIGHNADTWDFATEPVETFIRENNIHAGHRYDIDDPESNQYALEIYHRNRELLTLLLARYDFKERVEAEAIQPIDHWLLPQEAGGISFVDSKKDEDAATEH</sequence>
<reference evidence="1 2" key="1">
    <citation type="journal article" date="2012" name="Science">
        <title>The Paleozoic origin of enzymatic lignin decomposition reconstructed from 31 fungal genomes.</title>
        <authorList>
            <person name="Floudas D."/>
            <person name="Binder M."/>
            <person name="Riley R."/>
            <person name="Barry K."/>
            <person name="Blanchette R.A."/>
            <person name="Henrissat B."/>
            <person name="Martinez A.T."/>
            <person name="Otillar R."/>
            <person name="Spatafora J.W."/>
            <person name="Yadav J.S."/>
            <person name="Aerts A."/>
            <person name="Benoit I."/>
            <person name="Boyd A."/>
            <person name="Carlson A."/>
            <person name="Copeland A."/>
            <person name="Coutinho P.M."/>
            <person name="de Vries R.P."/>
            <person name="Ferreira P."/>
            <person name="Findley K."/>
            <person name="Foster B."/>
            <person name="Gaskell J."/>
            <person name="Glotzer D."/>
            <person name="Gorecki P."/>
            <person name="Heitman J."/>
            <person name="Hesse C."/>
            <person name="Hori C."/>
            <person name="Igarashi K."/>
            <person name="Jurgens J.A."/>
            <person name="Kallen N."/>
            <person name="Kersten P."/>
            <person name="Kohler A."/>
            <person name="Kuees U."/>
            <person name="Kumar T.K.A."/>
            <person name="Kuo A."/>
            <person name="LaButti K."/>
            <person name="Larrondo L.F."/>
            <person name="Lindquist E."/>
            <person name="Ling A."/>
            <person name="Lombard V."/>
            <person name="Lucas S."/>
            <person name="Lundell T."/>
            <person name="Martin R."/>
            <person name="McLaughlin D.J."/>
            <person name="Morgenstern I."/>
            <person name="Morin E."/>
            <person name="Murat C."/>
            <person name="Nagy L.G."/>
            <person name="Nolan M."/>
            <person name="Ohm R.A."/>
            <person name="Patyshakuliyeva A."/>
            <person name="Rokas A."/>
            <person name="Ruiz-Duenas F.J."/>
            <person name="Sabat G."/>
            <person name="Salamov A."/>
            <person name="Samejima M."/>
            <person name="Schmutz J."/>
            <person name="Slot J.C."/>
            <person name="St John F."/>
            <person name="Stenlid J."/>
            <person name="Sun H."/>
            <person name="Sun S."/>
            <person name="Syed K."/>
            <person name="Tsang A."/>
            <person name="Wiebenga A."/>
            <person name="Young D."/>
            <person name="Pisabarro A."/>
            <person name="Eastwood D.C."/>
            <person name="Martin F."/>
            <person name="Cullen D."/>
            <person name="Grigoriev I.V."/>
            <person name="Hibbett D.S."/>
        </authorList>
    </citation>
    <scope>NUCLEOTIDE SEQUENCE</scope>
    <source>
        <strain evidence="2">FP-58527</strain>
    </source>
</reference>
<dbReference type="EMBL" id="KE504131">
    <property type="protein sequence ID" value="EPT03097.1"/>
    <property type="molecule type" value="Genomic_DNA"/>
</dbReference>
<gene>
    <name evidence="1" type="ORF">FOMPIDRAFT_157268</name>
</gene>